<evidence type="ECO:0000313" key="7">
    <source>
        <dbReference type="Proteomes" id="UP000807342"/>
    </source>
</evidence>
<keyword evidence="7" id="KW-1185">Reference proteome</keyword>
<name>A0A9P5XFY7_9AGAR</name>
<feature type="binding site" evidence="3">
    <location>
        <position position="288"/>
    </location>
    <ligand>
        <name>Mg(2+)</name>
        <dbReference type="ChEBI" id="CHEBI:18420"/>
    </ligand>
</feature>
<comment type="cofactor">
    <cofactor evidence="3">
        <name>Mg(2+)</name>
        <dbReference type="ChEBI" id="CHEBI:18420"/>
    </cofactor>
    <text evidence="3">Binds 1 Mg(2+) ion.</text>
</comment>
<feature type="signal peptide" evidence="5">
    <location>
        <begin position="1"/>
        <end position="24"/>
    </location>
</feature>
<feature type="chain" id="PRO_5040200342" description="alkaline phosphatase" evidence="5">
    <location>
        <begin position="25"/>
        <end position="681"/>
    </location>
</feature>
<feature type="binding site" evidence="3">
    <location>
        <position position="629"/>
    </location>
    <ligand>
        <name>Zn(2+)</name>
        <dbReference type="ChEBI" id="CHEBI:29105"/>
        <label>2</label>
    </ligand>
</feature>
<accession>A0A9P5XFY7</accession>
<feature type="binding site" evidence="3">
    <location>
        <position position="458"/>
    </location>
    <ligand>
        <name>Zn(2+)</name>
        <dbReference type="ChEBI" id="CHEBI:29105"/>
        <label>2</label>
    </ligand>
</feature>
<evidence type="ECO:0000256" key="4">
    <source>
        <dbReference type="RuleBase" id="RU003946"/>
    </source>
</evidence>
<dbReference type="InterPro" id="IPR017850">
    <property type="entry name" value="Alkaline_phosphatase_core_sf"/>
</dbReference>
<keyword evidence="3" id="KW-0460">Magnesium</keyword>
<dbReference type="PRINTS" id="PR00113">
    <property type="entry name" value="ALKPHPHTASE"/>
</dbReference>
<evidence type="ECO:0000256" key="1">
    <source>
        <dbReference type="ARBA" id="ARBA00012647"/>
    </source>
</evidence>
<feature type="binding site" evidence="3">
    <location>
        <position position="179"/>
    </location>
    <ligand>
        <name>Zn(2+)</name>
        <dbReference type="ChEBI" id="CHEBI:29105"/>
        <label>2</label>
    </ligand>
</feature>
<dbReference type="CDD" id="cd16012">
    <property type="entry name" value="ALP"/>
    <property type="match status" value="1"/>
</dbReference>
<evidence type="ECO:0000313" key="6">
    <source>
        <dbReference type="EMBL" id="KAF9449517.1"/>
    </source>
</evidence>
<dbReference type="AlphaFoldDB" id="A0A9P5XFY7"/>
<feature type="binding site" evidence="3">
    <location>
        <position position="179"/>
    </location>
    <ligand>
        <name>Mg(2+)</name>
        <dbReference type="ChEBI" id="CHEBI:18420"/>
    </ligand>
</feature>
<organism evidence="6 7">
    <name type="scientific">Macrolepiota fuliginosa MF-IS2</name>
    <dbReference type="NCBI Taxonomy" id="1400762"/>
    <lineage>
        <taxon>Eukaryota</taxon>
        <taxon>Fungi</taxon>
        <taxon>Dikarya</taxon>
        <taxon>Basidiomycota</taxon>
        <taxon>Agaricomycotina</taxon>
        <taxon>Agaricomycetes</taxon>
        <taxon>Agaricomycetidae</taxon>
        <taxon>Agaricales</taxon>
        <taxon>Agaricineae</taxon>
        <taxon>Agaricaceae</taxon>
        <taxon>Macrolepiota</taxon>
    </lineage>
</organism>
<protein>
    <recommendedName>
        <fullName evidence="1">alkaline phosphatase</fullName>
        <ecNumber evidence="1">3.1.3.1</ecNumber>
    </recommendedName>
</protein>
<dbReference type="GO" id="GO:0004035">
    <property type="term" value="F:alkaline phosphatase activity"/>
    <property type="evidence" value="ECO:0007669"/>
    <property type="project" value="UniProtKB-EC"/>
</dbReference>
<evidence type="ECO:0000256" key="3">
    <source>
        <dbReference type="PIRSR" id="PIRSR601952-2"/>
    </source>
</evidence>
<feature type="binding site" evidence="3">
    <location>
        <position position="454"/>
    </location>
    <ligand>
        <name>Zn(2+)</name>
        <dbReference type="ChEBI" id="CHEBI:29105"/>
        <label>2</label>
    </ligand>
</feature>
<feature type="binding site" evidence="3">
    <location>
        <position position="290"/>
    </location>
    <ligand>
        <name>Mg(2+)</name>
        <dbReference type="ChEBI" id="CHEBI:18420"/>
    </ligand>
</feature>
<reference evidence="6" key="1">
    <citation type="submission" date="2020-11" db="EMBL/GenBank/DDBJ databases">
        <authorList>
            <consortium name="DOE Joint Genome Institute"/>
            <person name="Ahrendt S."/>
            <person name="Riley R."/>
            <person name="Andreopoulos W."/>
            <person name="Labutti K."/>
            <person name="Pangilinan J."/>
            <person name="Ruiz-Duenas F.J."/>
            <person name="Barrasa J.M."/>
            <person name="Sanchez-Garcia M."/>
            <person name="Camarero S."/>
            <person name="Miyauchi S."/>
            <person name="Serrano A."/>
            <person name="Linde D."/>
            <person name="Babiker R."/>
            <person name="Drula E."/>
            <person name="Ayuso-Fernandez I."/>
            <person name="Pacheco R."/>
            <person name="Padilla G."/>
            <person name="Ferreira P."/>
            <person name="Barriuso J."/>
            <person name="Kellner H."/>
            <person name="Castanera R."/>
            <person name="Alfaro M."/>
            <person name="Ramirez L."/>
            <person name="Pisabarro A.G."/>
            <person name="Kuo A."/>
            <person name="Tritt A."/>
            <person name="Lipzen A."/>
            <person name="He G."/>
            <person name="Yan M."/>
            <person name="Ng V."/>
            <person name="Cullen D."/>
            <person name="Martin F."/>
            <person name="Rosso M.-N."/>
            <person name="Henrissat B."/>
            <person name="Hibbett D."/>
            <person name="Martinez A.T."/>
            <person name="Grigoriev I.V."/>
        </authorList>
    </citation>
    <scope>NUCLEOTIDE SEQUENCE</scope>
    <source>
        <strain evidence="6">MF-IS2</strain>
    </source>
</reference>
<dbReference type="EC" id="3.1.3.1" evidence="1"/>
<feature type="binding site" evidence="3">
    <location>
        <position position="499"/>
    </location>
    <ligand>
        <name>Zn(2+)</name>
        <dbReference type="ChEBI" id="CHEBI:29105"/>
        <label>2</label>
    </ligand>
</feature>
<dbReference type="PANTHER" id="PTHR11596:SF72">
    <property type="entry name" value="ALKALINE PHOSPHATASE"/>
    <property type="match status" value="1"/>
</dbReference>
<evidence type="ECO:0000256" key="5">
    <source>
        <dbReference type="SAM" id="SignalP"/>
    </source>
</evidence>
<dbReference type="Gene3D" id="3.40.720.10">
    <property type="entry name" value="Alkaline Phosphatase, subunit A"/>
    <property type="match status" value="1"/>
</dbReference>
<dbReference type="GO" id="GO:0046872">
    <property type="term" value="F:metal ion binding"/>
    <property type="evidence" value="ECO:0007669"/>
    <property type="project" value="UniProtKB-KW"/>
</dbReference>
<dbReference type="EMBL" id="MU151128">
    <property type="protein sequence ID" value="KAF9449517.1"/>
    <property type="molecule type" value="Genomic_DNA"/>
</dbReference>
<dbReference type="Pfam" id="PF00245">
    <property type="entry name" value="Alk_phosphatase"/>
    <property type="match status" value="1"/>
</dbReference>
<dbReference type="SMART" id="SM00098">
    <property type="entry name" value="alkPPc"/>
    <property type="match status" value="1"/>
</dbReference>
<feature type="binding site" evidence="3">
    <location>
        <position position="449"/>
    </location>
    <ligand>
        <name>Mg(2+)</name>
        <dbReference type="ChEBI" id="CHEBI:18420"/>
    </ligand>
</feature>
<dbReference type="SUPFAM" id="SSF53649">
    <property type="entry name" value="Alkaline phosphatase-like"/>
    <property type="match status" value="1"/>
</dbReference>
<gene>
    <name evidence="6" type="ORF">P691DRAFT_774628</name>
</gene>
<feature type="binding site" evidence="3">
    <location>
        <position position="500"/>
    </location>
    <ligand>
        <name>Zn(2+)</name>
        <dbReference type="ChEBI" id="CHEBI:29105"/>
        <label>2</label>
    </ligand>
</feature>
<keyword evidence="3" id="KW-0862">Zinc</keyword>
<keyword evidence="3" id="KW-0479">Metal-binding</keyword>
<comment type="caution">
    <text evidence="6">The sequence shown here is derived from an EMBL/GenBank/DDBJ whole genome shotgun (WGS) entry which is preliminary data.</text>
</comment>
<comment type="cofactor">
    <cofactor evidence="3">
        <name>Zn(2+)</name>
        <dbReference type="ChEBI" id="CHEBI:29105"/>
    </cofactor>
    <text evidence="3">Binds 2 Zn(2+) ions.</text>
</comment>
<sequence>MLSTRGAKFSALLALLSVLDTASAQHYRRLGACPKLGCVFPPDQTDFIPGQLFDIRLEVHAPESGREASNNGAPDEKFSFCIQRGTGTCEDVSKFFSVKEPALEKWSFSYFEDLFAQDAKQSTNVNVASKIYRAVSLPSPGKYTAVLTYNGKSQTVANWVVRDTSKQRKAKNVLFFIGDGMTQAMITAARLIGHKSINGRYQSLMQLDQMENLGLQMTHSIDSFITDSANSASALYTGKKTAVSALNVWADSSANSFDDPKFETIAELFRRHRQGGALGIVSTAVIADATPAALCAHTRNRDELATVIYEFLNGAEGLNSTFAWPTSCEQPDVIFGGGAELFYPNSKSYGGVDMYKAFKDKGYNLVQSKTQLASAPNDKKTLGIFSTSNLAKWVDRNIFPNNLKNQKSSPTGDGTDAVDQPGLKDMTLKAIDILQARADKNAGWFMMSEAASIDKMMHVLDYDRALGELLELDDTVRASIEHLEKIGELENTLIVVTADHGHGFDVFGGADTKYLSAATGDRAKRRAVGTYAASGLSEYQVAPGSSPDNTTIVVGPFGPNFPVQWTPRYTFAGGVGGNPDRVENYKIHTNGPRLPAVSSSDGYIVNPADNTDGFHVSGTLGPDEAQGVHSLTDVSVFSKGPGSDAFRGVFNSIDIFYKIADALGLGDTGKGQEHGNGNNGH</sequence>
<dbReference type="Proteomes" id="UP000807342">
    <property type="component" value="Unassembled WGS sequence"/>
</dbReference>
<dbReference type="PANTHER" id="PTHR11596">
    <property type="entry name" value="ALKALINE PHOSPHATASE"/>
    <property type="match status" value="1"/>
</dbReference>
<keyword evidence="5" id="KW-0732">Signal</keyword>
<dbReference type="OrthoDB" id="5818554at2759"/>
<dbReference type="InterPro" id="IPR001952">
    <property type="entry name" value="Alkaline_phosphatase"/>
</dbReference>
<comment type="similarity">
    <text evidence="4">Belongs to the alkaline phosphatase family.</text>
</comment>
<evidence type="ECO:0000256" key="2">
    <source>
        <dbReference type="PIRSR" id="PIRSR601952-1"/>
    </source>
</evidence>
<feature type="active site" description="Phosphoserine intermediate" evidence="2">
    <location>
        <position position="228"/>
    </location>
</feature>
<proteinExistence type="inferred from homology"/>